<name>A0A8S9NK64_BRACR</name>
<accession>A0A8S9NK64</accession>
<dbReference type="CDD" id="cd04480">
    <property type="entry name" value="RPA1_DBD_A_like"/>
    <property type="match status" value="1"/>
</dbReference>
<sequence>MAMKRNEKSHVSSDSDEKVMFFKDVSLGPHETQLRFRLIHFWDAQNPVKKTLIGLEMLLIDEQGTVIQGFIPPGRIKKYFPEMKQGSVYKLINFYGSKNKPMYRVADHIAAVSFTWNSKMSVLLDIPIPFDEDRFRFHSYEDFEANCDLKGDLYDVVGHMKLGDGDTLIERPTLDEVKIATTRHIMVHVKSHEGPVMKLYLWDHAATDFSKKFKSYENTPTVLLVTAVNTKRLGGTLALTSMSPTRVFMDYDVQPTIDYFTWLGSNPEIAKQVSAEVVTKRETLTIADIFSYMTQESAKDAFFECTATIDDVVHGPAWYYIACTECHSKATKGANSLICTNTRCVKVNTAGVAQYRAKISVYDSSEQAFLSCLANENKGPDHEVSVPEALISTIGQTHKFCVKVTDHNFSGNTRAITATKILPLDTPPPTEASLGNDIAATSEETMQTGNDVCEPSKSCGDSADEESKRMFDSVDPEKVKRPRCEK</sequence>
<evidence type="ECO:0000256" key="1">
    <source>
        <dbReference type="SAM" id="MobiDB-lite"/>
    </source>
</evidence>
<feature type="region of interest" description="Disordered" evidence="1">
    <location>
        <begin position="440"/>
        <end position="486"/>
    </location>
</feature>
<comment type="caution">
    <text evidence="2">The sequence shown here is derived from an EMBL/GenBank/DDBJ whole genome shotgun (WGS) entry which is preliminary data.</text>
</comment>
<evidence type="ECO:0008006" key="4">
    <source>
        <dbReference type="Google" id="ProtNLM"/>
    </source>
</evidence>
<feature type="compositionally biased region" description="Basic and acidic residues" evidence="1">
    <location>
        <begin position="465"/>
        <end position="486"/>
    </location>
</feature>
<gene>
    <name evidence="2" type="ORF">F2Q69_00042086</name>
</gene>
<dbReference type="Proteomes" id="UP000712600">
    <property type="component" value="Unassembled WGS sequence"/>
</dbReference>
<dbReference type="InterPro" id="IPR012340">
    <property type="entry name" value="NA-bd_OB-fold"/>
</dbReference>
<dbReference type="SUPFAM" id="SSF50249">
    <property type="entry name" value="Nucleic acid-binding proteins"/>
    <property type="match status" value="2"/>
</dbReference>
<evidence type="ECO:0000313" key="3">
    <source>
        <dbReference type="Proteomes" id="UP000712600"/>
    </source>
</evidence>
<organism evidence="2 3">
    <name type="scientific">Brassica cretica</name>
    <name type="common">Mustard</name>
    <dbReference type="NCBI Taxonomy" id="69181"/>
    <lineage>
        <taxon>Eukaryota</taxon>
        <taxon>Viridiplantae</taxon>
        <taxon>Streptophyta</taxon>
        <taxon>Embryophyta</taxon>
        <taxon>Tracheophyta</taxon>
        <taxon>Spermatophyta</taxon>
        <taxon>Magnoliopsida</taxon>
        <taxon>eudicotyledons</taxon>
        <taxon>Gunneridae</taxon>
        <taxon>Pentapetalae</taxon>
        <taxon>rosids</taxon>
        <taxon>malvids</taxon>
        <taxon>Brassicales</taxon>
        <taxon>Brassicaceae</taxon>
        <taxon>Brassiceae</taxon>
        <taxon>Brassica</taxon>
    </lineage>
</organism>
<reference evidence="2" key="1">
    <citation type="submission" date="2019-12" db="EMBL/GenBank/DDBJ databases">
        <title>Genome sequencing and annotation of Brassica cretica.</title>
        <authorList>
            <person name="Studholme D.J."/>
            <person name="Sarris P."/>
        </authorList>
    </citation>
    <scope>NUCLEOTIDE SEQUENCE</scope>
    <source>
        <strain evidence="2">PFS-109/04</strain>
        <tissue evidence="2">Leaf</tissue>
    </source>
</reference>
<dbReference type="PANTHER" id="PTHR47165:SF4">
    <property type="entry name" value="OS03G0429900 PROTEIN"/>
    <property type="match status" value="1"/>
</dbReference>
<dbReference type="EMBL" id="QGKX02001621">
    <property type="protein sequence ID" value="KAF3503955.1"/>
    <property type="molecule type" value="Genomic_DNA"/>
</dbReference>
<proteinExistence type="predicted"/>
<dbReference type="AlphaFoldDB" id="A0A8S9NK64"/>
<protein>
    <recommendedName>
        <fullName evidence="4">Replication factor A C-terminal domain-containing protein</fullName>
    </recommendedName>
</protein>
<dbReference type="PANTHER" id="PTHR47165">
    <property type="entry name" value="OS03G0429900 PROTEIN"/>
    <property type="match status" value="1"/>
</dbReference>
<dbReference type="Gene3D" id="2.40.50.140">
    <property type="entry name" value="Nucleic acid-binding proteins"/>
    <property type="match status" value="3"/>
</dbReference>
<evidence type="ECO:0000313" key="2">
    <source>
        <dbReference type="EMBL" id="KAF3503955.1"/>
    </source>
</evidence>